<feature type="compositionally biased region" description="Polar residues" evidence="2">
    <location>
        <begin position="596"/>
        <end position="618"/>
    </location>
</feature>
<feature type="region of interest" description="Disordered" evidence="2">
    <location>
        <begin position="548"/>
        <end position="618"/>
    </location>
</feature>
<accession>A0A1S3IJR7</accession>
<name>A0A1S3IJR7_LINAN</name>
<dbReference type="InterPro" id="IPR039672">
    <property type="entry name" value="MFS_2"/>
</dbReference>
<feature type="region of interest" description="Disordered" evidence="2">
    <location>
        <begin position="486"/>
        <end position="507"/>
    </location>
</feature>
<keyword evidence="3" id="KW-1133">Transmembrane helix</keyword>
<dbReference type="GO" id="GO:0048021">
    <property type="term" value="P:regulation of melanin biosynthetic process"/>
    <property type="evidence" value="ECO:0007669"/>
    <property type="project" value="TreeGrafter"/>
</dbReference>
<feature type="transmembrane region" description="Helical" evidence="3">
    <location>
        <begin position="209"/>
        <end position="227"/>
    </location>
</feature>
<dbReference type="GeneID" id="106164950"/>
<gene>
    <name evidence="5" type="primary">LOC106164950</name>
</gene>
<reference evidence="5" key="1">
    <citation type="submission" date="2025-08" db="UniProtKB">
        <authorList>
            <consortium name="RefSeq"/>
        </authorList>
    </citation>
    <scope>IDENTIFICATION</scope>
    <source>
        <tissue evidence="5">Gonads</tissue>
    </source>
</reference>
<evidence type="ECO:0000313" key="4">
    <source>
        <dbReference type="Proteomes" id="UP000085678"/>
    </source>
</evidence>
<dbReference type="GO" id="GO:0043474">
    <property type="term" value="P:pigment metabolic process involved in pigmentation"/>
    <property type="evidence" value="ECO:0007669"/>
    <property type="project" value="TreeGrafter"/>
</dbReference>
<feature type="transmembrane region" description="Helical" evidence="3">
    <location>
        <begin position="23"/>
        <end position="45"/>
    </location>
</feature>
<keyword evidence="3" id="KW-0472">Membrane</keyword>
<dbReference type="FunFam" id="1.20.1250.20:FF:000206">
    <property type="entry name" value="Major facilitator superfamily domain containing 12"/>
    <property type="match status" value="1"/>
</dbReference>
<feature type="compositionally biased region" description="Low complexity" evidence="2">
    <location>
        <begin position="552"/>
        <end position="565"/>
    </location>
</feature>
<evidence type="ECO:0000256" key="2">
    <source>
        <dbReference type="SAM" id="MobiDB-lite"/>
    </source>
</evidence>
<feature type="transmembrane region" description="Helical" evidence="3">
    <location>
        <begin position="378"/>
        <end position="398"/>
    </location>
</feature>
<dbReference type="CDD" id="cd17491">
    <property type="entry name" value="MFS_MFSD12"/>
    <property type="match status" value="1"/>
</dbReference>
<feature type="transmembrane region" description="Helical" evidence="3">
    <location>
        <begin position="97"/>
        <end position="116"/>
    </location>
</feature>
<dbReference type="Gene3D" id="1.20.1250.20">
    <property type="entry name" value="MFS general substrate transporter like domains"/>
    <property type="match status" value="2"/>
</dbReference>
<dbReference type="RefSeq" id="XP_013398457.1">
    <property type="nucleotide sequence ID" value="XM_013543003.1"/>
</dbReference>
<dbReference type="KEGG" id="lak:106164950"/>
<dbReference type="InParanoid" id="A0A1S3IJR7"/>
<evidence type="ECO:0000313" key="5">
    <source>
        <dbReference type="RefSeq" id="XP_013398457.1"/>
    </source>
</evidence>
<feature type="transmembrane region" description="Helical" evidence="3">
    <location>
        <begin position="455"/>
        <end position="475"/>
    </location>
</feature>
<feature type="transmembrane region" description="Helical" evidence="3">
    <location>
        <begin position="410"/>
        <end position="435"/>
    </location>
</feature>
<dbReference type="GO" id="GO:0008643">
    <property type="term" value="P:carbohydrate transport"/>
    <property type="evidence" value="ECO:0007669"/>
    <property type="project" value="InterPro"/>
</dbReference>
<protein>
    <submittedName>
        <fullName evidence="5">Major facilitator superfamily domain-containing protein 12</fullName>
    </submittedName>
</protein>
<feature type="transmembrane region" description="Helical" evidence="3">
    <location>
        <begin position="346"/>
        <end position="366"/>
    </location>
</feature>
<dbReference type="OrthoDB" id="1730117at2759"/>
<proteinExistence type="inferred from homology"/>
<comment type="similarity">
    <text evidence="1">Belongs to the major facilitator superfamily.</text>
</comment>
<feature type="transmembrane region" description="Helical" evidence="3">
    <location>
        <begin position="128"/>
        <end position="147"/>
    </location>
</feature>
<sequence length="618" mass="68364">MSAAAPPGVHVPAKRTIPLGRRLAYSVGHVLNDLCAAMWFTYLLVYFHGVVKFNNIMAGNLMLVGQISDGICTPLVGYESDRTNGFCGYGKRKSWHLLGVLCVACTFPFLFISPCAFGCENSADWAKFIYYVPFVVIFQFGWAATQISHLSLIPELTNDEGQRVELNAIRYAFTVMSTIAIYLIAWLLLRHSGGNDLTPKDADSFMEMGLIAVGIGFVFCMIFHIGTKEVKKTEIIRQSRKTVNVTKEDYDETKSLLSTLEKSADRKLYMKWNDWFKEHQFYMIGALYMCTRLVVNLTQVYIPMYLTDTLYLDKQFIAIVPLIMYVSGFLTSVLMRLINKLIGKKFTYLVGGCFVIGACAWCYFITQHSPHKEWQVIAASVLLGAGSTTMLITSLAMTSDLIGENTESGAFVYGFMSLLDKCANGAAVMVVQALHPCTNLGVACCPACTVFYQRVISFVPGGFAILALLNLLALFPQKIGTRRKQVEKRMKSIRNTGRSGRESHSPSFCQQNYEVCPSGHEHHSWVLPGNAAEQAVIYDTPHSSRRPSFYLSNSVSGENDSSSQNNRGGNYGTSPRYDTSSHSVPGHIQGRGGKMSNESPGSPESNDVTFQVGATPSV</sequence>
<dbReference type="PANTHER" id="PTHR11328:SF28">
    <property type="entry name" value="MAJOR FACILITATOR SUPERFAMILY DOMAIN-CONTAINING PROTEIN 12"/>
    <property type="match status" value="1"/>
</dbReference>
<dbReference type="FunFam" id="1.20.1250.20:FF:000431">
    <property type="entry name" value="Predicted protein"/>
    <property type="match status" value="1"/>
</dbReference>
<organism evidence="4 5">
    <name type="scientific">Lingula anatina</name>
    <name type="common">Brachiopod</name>
    <name type="synonym">Lingula unguis</name>
    <dbReference type="NCBI Taxonomy" id="7574"/>
    <lineage>
        <taxon>Eukaryota</taxon>
        <taxon>Metazoa</taxon>
        <taxon>Spiralia</taxon>
        <taxon>Lophotrochozoa</taxon>
        <taxon>Brachiopoda</taxon>
        <taxon>Linguliformea</taxon>
        <taxon>Lingulata</taxon>
        <taxon>Lingulida</taxon>
        <taxon>Linguloidea</taxon>
        <taxon>Lingulidae</taxon>
        <taxon>Lingula</taxon>
    </lineage>
</organism>
<dbReference type="STRING" id="7574.A0A1S3IJR7"/>
<dbReference type="Proteomes" id="UP000085678">
    <property type="component" value="Unplaced"/>
</dbReference>
<dbReference type="Pfam" id="PF13347">
    <property type="entry name" value="MFS_2"/>
    <property type="match status" value="1"/>
</dbReference>
<dbReference type="GO" id="GO:0005886">
    <property type="term" value="C:plasma membrane"/>
    <property type="evidence" value="ECO:0007669"/>
    <property type="project" value="TreeGrafter"/>
</dbReference>
<evidence type="ECO:0000256" key="3">
    <source>
        <dbReference type="SAM" id="Phobius"/>
    </source>
</evidence>
<dbReference type="SUPFAM" id="SSF103473">
    <property type="entry name" value="MFS general substrate transporter"/>
    <property type="match status" value="1"/>
</dbReference>
<feature type="transmembrane region" description="Helical" evidence="3">
    <location>
        <begin position="281"/>
        <end position="304"/>
    </location>
</feature>
<feature type="transmembrane region" description="Helical" evidence="3">
    <location>
        <begin position="168"/>
        <end position="189"/>
    </location>
</feature>
<dbReference type="PANTHER" id="PTHR11328">
    <property type="entry name" value="MAJOR FACILITATOR SUPERFAMILY DOMAIN-CONTAINING PROTEIN"/>
    <property type="match status" value="1"/>
</dbReference>
<dbReference type="InterPro" id="IPR036259">
    <property type="entry name" value="MFS_trans_sf"/>
</dbReference>
<dbReference type="AlphaFoldDB" id="A0A1S3IJR7"/>
<feature type="transmembrane region" description="Helical" evidence="3">
    <location>
        <begin position="316"/>
        <end position="334"/>
    </location>
</feature>
<keyword evidence="4" id="KW-1185">Reference proteome</keyword>
<feature type="compositionally biased region" description="Polar residues" evidence="2">
    <location>
        <begin position="566"/>
        <end position="583"/>
    </location>
</feature>
<dbReference type="GO" id="GO:0015293">
    <property type="term" value="F:symporter activity"/>
    <property type="evidence" value="ECO:0007669"/>
    <property type="project" value="InterPro"/>
</dbReference>
<keyword evidence="3" id="KW-0812">Transmembrane</keyword>
<evidence type="ECO:0000256" key="1">
    <source>
        <dbReference type="ARBA" id="ARBA00008335"/>
    </source>
</evidence>